<keyword evidence="3" id="KW-0723">Serine/threonine-protein kinase</keyword>
<dbReference type="InterPro" id="IPR001245">
    <property type="entry name" value="Ser-Thr/Tyr_kinase_cat_dom"/>
</dbReference>
<evidence type="ECO:0000256" key="8">
    <source>
        <dbReference type="ARBA" id="ARBA00022840"/>
    </source>
</evidence>
<dbReference type="PANTHER" id="PTHR45647:SF132">
    <property type="entry name" value="KINASE WITH ADENINE NUCLEOTIDE ALPHA HYDROLASES-LIKE DOMAIN-CONTAINING PROTEIN"/>
    <property type="match status" value="1"/>
</dbReference>
<dbReference type="PROSITE" id="PS00108">
    <property type="entry name" value="PROTEIN_KINASE_ST"/>
    <property type="match status" value="1"/>
</dbReference>
<dbReference type="InterPro" id="IPR014729">
    <property type="entry name" value="Rossmann-like_a/b/a_fold"/>
</dbReference>
<dbReference type="EC" id="2.3.2.27" evidence="2"/>
<evidence type="ECO:0000256" key="2">
    <source>
        <dbReference type="ARBA" id="ARBA00012483"/>
    </source>
</evidence>
<keyword evidence="8 9" id="KW-0067">ATP-binding</keyword>
<dbReference type="SMART" id="SM00220">
    <property type="entry name" value="S_TKc"/>
    <property type="match status" value="1"/>
</dbReference>
<comment type="catalytic activity">
    <reaction evidence="1">
        <text>S-ubiquitinyl-[E2 ubiquitin-conjugating enzyme]-L-cysteine + [acceptor protein]-L-lysine = [E2 ubiquitin-conjugating enzyme]-L-cysteine + N(6)-ubiquitinyl-[acceptor protein]-L-lysine.</text>
        <dbReference type="EC" id="2.3.2.27"/>
    </reaction>
</comment>
<dbReference type="InterPro" id="IPR000719">
    <property type="entry name" value="Prot_kinase_dom"/>
</dbReference>
<reference evidence="12" key="1">
    <citation type="journal article" date="2023" name="Plant J.">
        <title>The genome of the king protea, Protea cynaroides.</title>
        <authorList>
            <person name="Chang J."/>
            <person name="Duong T.A."/>
            <person name="Schoeman C."/>
            <person name="Ma X."/>
            <person name="Roodt D."/>
            <person name="Barker N."/>
            <person name="Li Z."/>
            <person name="Van de Peer Y."/>
            <person name="Mizrachi E."/>
        </authorList>
    </citation>
    <scope>NUCLEOTIDE SEQUENCE</scope>
    <source>
        <tissue evidence="12">Young leaves</tissue>
    </source>
</reference>
<evidence type="ECO:0000313" key="13">
    <source>
        <dbReference type="Proteomes" id="UP001141806"/>
    </source>
</evidence>
<comment type="caution">
    <text evidence="12">The sequence shown here is derived from an EMBL/GenBank/DDBJ whole genome shotgun (WGS) entry which is preliminary data.</text>
</comment>
<dbReference type="Gene3D" id="3.40.50.620">
    <property type="entry name" value="HUPs"/>
    <property type="match status" value="1"/>
</dbReference>
<dbReference type="EMBL" id="JAMYWD010000001">
    <property type="protein sequence ID" value="KAJ4981023.1"/>
    <property type="molecule type" value="Genomic_DNA"/>
</dbReference>
<name>A0A9Q0L202_9MAGN</name>
<evidence type="ECO:0000256" key="7">
    <source>
        <dbReference type="ARBA" id="ARBA00022786"/>
    </source>
</evidence>
<keyword evidence="6" id="KW-0418">Kinase</keyword>
<sequence>MWLHKGNSERKEKGNGLIAVAIDKDEGSQYALKFAVEYLLSKGQTVILLHVKQRVSSIPGPMGNHVAFNNIKDNVALANKSQHEAQTRELFLPFRCFCTRKDVGIKALSMLFFFSRFIIFSPISCLEEEERASRKCGGIKYELEIQCNEVVIEDMDVAKAIIDYVTHSAIENLVIGASTTNAFFRRFKSTDIPANISKGAPNFCTVYVISKGRISSVRPGSRPAPAISPLQKQLQMQNQVMHHDQSEAHFLHSSSKRPQMKPFEPCVMHEEIDHIRGRGSIAKFELPAPDTDISFVSSTRPSIELMFPSLYDHLDSGWSWTPRLSTSSDLDNRSFETSRPGNKSANDYQFQEFSPVSQDSARSSYSSQNMENIEAEMRRLKLELKQTIDMYSTACKEALATKQKERNLHRWKMEKEHKFEEARIAEEAALAIAEIEKAKCKAAIEAAEASQRIAEVEVQKRVNAEMKALKESKQMKKVLDALAHSDIRYRKYSIEEIEAATDFFAESRKIGEGDYGTVYKCYLDHTPVAIKVLRPDAAQGRSQFQQEVEVLSCLRHPNLVLLLGACLEYGCLVYEYMANGNLEDCLFQRSNTPVLSWQLRFRIAAEIGTGLVFLHQTKLEPLVHRDLKLANIFLDRNFVSKISDVGLARLVPPYVANNVTQYCLTSTMGTFSYIDPEYQQTGMIGIKSDIYSFGIMLLQILTAKPPIALTHHVQRAIEKGTFAEMLDPAVPDWPFVEALCFAKIALQCAELREKDRPDLGKVILPELNKYREIAEENLQMTLGTTSASSTHNQVSMRQELMNASFRTHWI</sequence>
<protein>
    <recommendedName>
        <fullName evidence="2">RING-type E3 ubiquitin transferase</fullName>
        <ecNumber evidence="2">2.3.2.27</ecNumber>
    </recommendedName>
</protein>
<dbReference type="InterPro" id="IPR011009">
    <property type="entry name" value="Kinase-like_dom_sf"/>
</dbReference>
<keyword evidence="13" id="KW-1185">Reference proteome</keyword>
<organism evidence="12 13">
    <name type="scientific">Protea cynaroides</name>
    <dbReference type="NCBI Taxonomy" id="273540"/>
    <lineage>
        <taxon>Eukaryota</taxon>
        <taxon>Viridiplantae</taxon>
        <taxon>Streptophyta</taxon>
        <taxon>Embryophyta</taxon>
        <taxon>Tracheophyta</taxon>
        <taxon>Spermatophyta</taxon>
        <taxon>Magnoliopsida</taxon>
        <taxon>Proteales</taxon>
        <taxon>Proteaceae</taxon>
        <taxon>Protea</taxon>
    </lineage>
</organism>
<dbReference type="GO" id="GO:0004674">
    <property type="term" value="F:protein serine/threonine kinase activity"/>
    <property type="evidence" value="ECO:0007669"/>
    <property type="project" value="UniProtKB-KW"/>
</dbReference>
<dbReference type="Gene3D" id="1.10.510.10">
    <property type="entry name" value="Transferase(Phosphotransferase) domain 1"/>
    <property type="match status" value="1"/>
</dbReference>
<feature type="domain" description="Protein kinase" evidence="11">
    <location>
        <begin position="504"/>
        <end position="767"/>
    </location>
</feature>
<dbReference type="InterPro" id="IPR008271">
    <property type="entry name" value="Ser/Thr_kinase_AS"/>
</dbReference>
<dbReference type="Pfam" id="PF07714">
    <property type="entry name" value="PK_Tyr_Ser-Thr"/>
    <property type="match status" value="1"/>
</dbReference>
<evidence type="ECO:0000256" key="10">
    <source>
        <dbReference type="SAM" id="MobiDB-lite"/>
    </source>
</evidence>
<dbReference type="SUPFAM" id="SSF56112">
    <property type="entry name" value="Protein kinase-like (PK-like)"/>
    <property type="match status" value="1"/>
</dbReference>
<feature type="compositionally biased region" description="Low complexity" evidence="10">
    <location>
        <begin position="357"/>
        <end position="367"/>
    </location>
</feature>
<evidence type="ECO:0000256" key="1">
    <source>
        <dbReference type="ARBA" id="ARBA00000900"/>
    </source>
</evidence>
<dbReference type="GO" id="GO:0005524">
    <property type="term" value="F:ATP binding"/>
    <property type="evidence" value="ECO:0007669"/>
    <property type="project" value="UniProtKB-UniRule"/>
</dbReference>
<proteinExistence type="predicted"/>
<accession>A0A9Q0L202</accession>
<keyword evidence="7" id="KW-0833">Ubl conjugation pathway</keyword>
<keyword evidence="5 9" id="KW-0547">Nucleotide-binding</keyword>
<dbReference type="InterPro" id="IPR051348">
    <property type="entry name" value="U-box_ubiquitin_ligases"/>
</dbReference>
<gene>
    <name evidence="12" type="ORF">NE237_031860</name>
</gene>
<keyword evidence="4" id="KW-0808">Transferase</keyword>
<dbReference type="Proteomes" id="UP001141806">
    <property type="component" value="Unassembled WGS sequence"/>
</dbReference>
<feature type="region of interest" description="Disordered" evidence="10">
    <location>
        <begin position="326"/>
        <end position="369"/>
    </location>
</feature>
<dbReference type="GO" id="GO:0061630">
    <property type="term" value="F:ubiquitin protein ligase activity"/>
    <property type="evidence" value="ECO:0007669"/>
    <property type="project" value="UniProtKB-EC"/>
</dbReference>
<dbReference type="InterPro" id="IPR017441">
    <property type="entry name" value="Protein_kinase_ATP_BS"/>
</dbReference>
<dbReference type="AlphaFoldDB" id="A0A9Q0L202"/>
<dbReference type="SUPFAM" id="SSF52402">
    <property type="entry name" value="Adenine nucleotide alpha hydrolases-like"/>
    <property type="match status" value="1"/>
</dbReference>
<evidence type="ECO:0000256" key="6">
    <source>
        <dbReference type="ARBA" id="ARBA00022777"/>
    </source>
</evidence>
<dbReference type="Gene3D" id="3.30.200.20">
    <property type="entry name" value="Phosphorylase Kinase, domain 1"/>
    <property type="match status" value="1"/>
</dbReference>
<evidence type="ECO:0000256" key="4">
    <source>
        <dbReference type="ARBA" id="ARBA00022679"/>
    </source>
</evidence>
<dbReference type="OrthoDB" id="4062651at2759"/>
<dbReference type="PANTHER" id="PTHR45647">
    <property type="entry name" value="OS02G0152300 PROTEIN"/>
    <property type="match status" value="1"/>
</dbReference>
<dbReference type="PROSITE" id="PS50011">
    <property type="entry name" value="PROTEIN_KINASE_DOM"/>
    <property type="match status" value="1"/>
</dbReference>
<dbReference type="PROSITE" id="PS00107">
    <property type="entry name" value="PROTEIN_KINASE_ATP"/>
    <property type="match status" value="1"/>
</dbReference>
<evidence type="ECO:0000256" key="5">
    <source>
        <dbReference type="ARBA" id="ARBA00022741"/>
    </source>
</evidence>
<evidence type="ECO:0000313" key="12">
    <source>
        <dbReference type="EMBL" id="KAJ4981023.1"/>
    </source>
</evidence>
<dbReference type="CDD" id="cd01989">
    <property type="entry name" value="USP_STK_Ubox_N"/>
    <property type="match status" value="1"/>
</dbReference>
<evidence type="ECO:0000256" key="9">
    <source>
        <dbReference type="PROSITE-ProRule" id="PRU10141"/>
    </source>
</evidence>
<feature type="binding site" evidence="9">
    <location>
        <position position="531"/>
    </location>
    <ligand>
        <name>ATP</name>
        <dbReference type="ChEBI" id="CHEBI:30616"/>
    </ligand>
</feature>
<dbReference type="FunFam" id="3.30.200.20:FF:000162">
    <property type="entry name" value="Adenine nucleotide alpha hydrolase-like domain kinase"/>
    <property type="match status" value="1"/>
</dbReference>
<feature type="compositionally biased region" description="Polar residues" evidence="10">
    <location>
        <begin position="337"/>
        <end position="356"/>
    </location>
</feature>
<evidence type="ECO:0000256" key="3">
    <source>
        <dbReference type="ARBA" id="ARBA00022527"/>
    </source>
</evidence>
<evidence type="ECO:0000259" key="11">
    <source>
        <dbReference type="PROSITE" id="PS50011"/>
    </source>
</evidence>